<dbReference type="GO" id="GO:0016138">
    <property type="term" value="P:glycoside biosynthetic process"/>
    <property type="evidence" value="ECO:0007669"/>
    <property type="project" value="UniProtKB-ARBA"/>
</dbReference>
<evidence type="ECO:0000256" key="3">
    <source>
        <dbReference type="ARBA" id="ARBA00022679"/>
    </source>
</evidence>
<keyword evidence="4" id="KW-0284">Flavonoid biosynthesis</keyword>
<reference evidence="5 6" key="2">
    <citation type="submission" date="2020-07" db="EMBL/GenBank/DDBJ databases">
        <title>Genome assembly of wild tea tree DASZ reveals pedigree and selection history of tea varieties.</title>
        <authorList>
            <person name="Zhang W."/>
        </authorList>
    </citation>
    <scope>NUCLEOTIDE SEQUENCE [LARGE SCALE GENOMIC DNA]</scope>
    <source>
        <strain evidence="6">cv. G240</strain>
        <tissue evidence="5">Leaf</tissue>
    </source>
</reference>
<comment type="similarity">
    <text evidence="1">Belongs to the UDP-glycosyltransferase family.</text>
</comment>
<protein>
    <recommendedName>
        <fullName evidence="7">Glycosyltransferase</fullName>
    </recommendedName>
</protein>
<organism evidence="5 6">
    <name type="scientific">Camellia sinensis</name>
    <name type="common">Tea plant</name>
    <name type="synonym">Thea sinensis</name>
    <dbReference type="NCBI Taxonomy" id="4442"/>
    <lineage>
        <taxon>Eukaryota</taxon>
        <taxon>Viridiplantae</taxon>
        <taxon>Streptophyta</taxon>
        <taxon>Embryophyta</taxon>
        <taxon>Tracheophyta</taxon>
        <taxon>Spermatophyta</taxon>
        <taxon>Magnoliopsida</taxon>
        <taxon>eudicotyledons</taxon>
        <taxon>Gunneridae</taxon>
        <taxon>Pentapetalae</taxon>
        <taxon>asterids</taxon>
        <taxon>Ericales</taxon>
        <taxon>Theaceae</taxon>
        <taxon>Camellia</taxon>
    </lineage>
</organism>
<keyword evidence="3" id="KW-0808">Transferase</keyword>
<dbReference type="FunFam" id="3.40.50.2000:FF:000060">
    <property type="entry name" value="Glycosyltransferase"/>
    <property type="match status" value="1"/>
</dbReference>
<reference evidence="6" key="1">
    <citation type="journal article" date="2020" name="Nat. Commun.">
        <title>Genome assembly of wild tea tree DASZ reveals pedigree and selection history of tea varieties.</title>
        <authorList>
            <person name="Zhang W."/>
            <person name="Zhang Y."/>
            <person name="Qiu H."/>
            <person name="Guo Y."/>
            <person name="Wan H."/>
            <person name="Zhang X."/>
            <person name="Scossa F."/>
            <person name="Alseekh S."/>
            <person name="Zhang Q."/>
            <person name="Wang P."/>
            <person name="Xu L."/>
            <person name="Schmidt M.H."/>
            <person name="Jia X."/>
            <person name="Li D."/>
            <person name="Zhu A."/>
            <person name="Guo F."/>
            <person name="Chen W."/>
            <person name="Ni D."/>
            <person name="Usadel B."/>
            <person name="Fernie A.R."/>
            <person name="Wen W."/>
        </authorList>
    </citation>
    <scope>NUCLEOTIDE SEQUENCE [LARGE SCALE GENOMIC DNA]</scope>
    <source>
        <strain evidence="6">cv. G240</strain>
    </source>
</reference>
<sequence length="469" mass="51713">MLNLTSTGAEPPRVVFFPSPGMGHLTPFLRLAVMLASRNCVVTVISTQPTVCAEESAQFSSFFSSHPNITSLELKILQDNSSNSRSDDAFITQFRAINRSVHLLPPLLSSLPQPISAIFSDFVVAASLAQITYDLGIPNYIVSTTSARCYSTVAYLPTLLSDTLAKFKVDFGEIYIPGLASLPKSIVPPSWLDDSPSNHLLSDYLIPNAQSLPKVDGVLLNSFNGFEPETISALLDGRALNHLPPLYPVGPLEPSKIEKLHGLPWLDDQTTKSIVYVNFGSRTVLSENQMKELGKGLERSGFPFLWVLRANEAGENEKKKLQELLGESFLEKTKNRGVVMKRWVNQAAILAHHAIGGFVNQCEWDSVTEAAREGVPILAWPQHGDHKMNAEVVEKAGLGMWVKDWGWGGERLVKGEEIEERVRELMGDEKLRESAKKVGKEAREAFEVSGSSENALMAVIEMLKERDGK</sequence>
<evidence type="ECO:0000313" key="6">
    <source>
        <dbReference type="Proteomes" id="UP000593564"/>
    </source>
</evidence>
<keyword evidence="6" id="KW-1185">Reference proteome</keyword>
<dbReference type="InterPro" id="IPR002213">
    <property type="entry name" value="UDP_glucos_trans"/>
</dbReference>
<evidence type="ECO:0000313" key="5">
    <source>
        <dbReference type="EMBL" id="KAF5958740.1"/>
    </source>
</evidence>
<evidence type="ECO:0000256" key="2">
    <source>
        <dbReference type="ARBA" id="ARBA00022676"/>
    </source>
</evidence>
<dbReference type="SUPFAM" id="SSF53756">
    <property type="entry name" value="UDP-Glycosyltransferase/glycogen phosphorylase"/>
    <property type="match status" value="1"/>
</dbReference>
<dbReference type="GO" id="GO:0035251">
    <property type="term" value="F:UDP-glucosyltransferase activity"/>
    <property type="evidence" value="ECO:0007669"/>
    <property type="project" value="InterPro"/>
</dbReference>
<comment type="caution">
    <text evidence="5">The sequence shown here is derived from an EMBL/GenBank/DDBJ whole genome shotgun (WGS) entry which is preliminary data.</text>
</comment>
<evidence type="ECO:0000256" key="4">
    <source>
        <dbReference type="ARBA" id="ARBA00023241"/>
    </source>
</evidence>
<evidence type="ECO:0000256" key="1">
    <source>
        <dbReference type="ARBA" id="ARBA00009995"/>
    </source>
</evidence>
<dbReference type="PANTHER" id="PTHR48048:SF76">
    <property type="entry name" value="UDP-GLYCOSYLTRANSFERASE 708D1-LIKE"/>
    <property type="match status" value="1"/>
</dbReference>
<dbReference type="InterPro" id="IPR050481">
    <property type="entry name" value="UDP-glycosyltransf_plant"/>
</dbReference>
<dbReference type="PANTHER" id="PTHR48048">
    <property type="entry name" value="GLYCOSYLTRANSFERASE"/>
    <property type="match status" value="1"/>
</dbReference>
<dbReference type="AlphaFoldDB" id="A0A7J7I0Z7"/>
<accession>A0A7J7I0Z7</accession>
<dbReference type="CDD" id="cd03784">
    <property type="entry name" value="GT1_Gtf-like"/>
    <property type="match status" value="1"/>
</dbReference>
<dbReference type="Gene3D" id="3.40.50.2000">
    <property type="entry name" value="Glycogen Phosphorylase B"/>
    <property type="match status" value="2"/>
</dbReference>
<name>A0A7J7I0Z7_CAMSI</name>
<keyword evidence="2" id="KW-0328">Glycosyltransferase</keyword>
<evidence type="ECO:0008006" key="7">
    <source>
        <dbReference type="Google" id="ProtNLM"/>
    </source>
</evidence>
<gene>
    <name evidence="5" type="ORF">HYC85_005965</name>
</gene>
<dbReference type="Proteomes" id="UP000593564">
    <property type="component" value="Unassembled WGS sequence"/>
</dbReference>
<proteinExistence type="inferred from homology"/>
<dbReference type="GO" id="GO:0009813">
    <property type="term" value="P:flavonoid biosynthetic process"/>
    <property type="evidence" value="ECO:0007669"/>
    <property type="project" value="UniProtKB-KW"/>
</dbReference>
<dbReference type="EMBL" id="JACBKZ010000002">
    <property type="protein sequence ID" value="KAF5958740.1"/>
    <property type="molecule type" value="Genomic_DNA"/>
</dbReference>
<dbReference type="Pfam" id="PF00201">
    <property type="entry name" value="UDPGT"/>
    <property type="match status" value="1"/>
</dbReference>